<keyword evidence="4 7" id="KW-0547">Nucleotide-binding</keyword>
<evidence type="ECO:0000313" key="11">
    <source>
        <dbReference type="EMBL" id="TDE55776.1"/>
    </source>
</evidence>
<evidence type="ECO:0000256" key="4">
    <source>
        <dbReference type="ARBA" id="ARBA00022741"/>
    </source>
</evidence>
<dbReference type="RefSeq" id="WP_132630573.1">
    <property type="nucleotide sequence ID" value="NZ_SMLD01000027.1"/>
</dbReference>
<dbReference type="GO" id="GO:0005524">
    <property type="term" value="F:ATP binding"/>
    <property type="evidence" value="ECO:0007669"/>
    <property type="project" value="UniProtKB-UniRule"/>
</dbReference>
<evidence type="ECO:0000256" key="3">
    <source>
        <dbReference type="ARBA" id="ARBA00022679"/>
    </source>
</evidence>
<evidence type="ECO:0000256" key="9">
    <source>
        <dbReference type="SAM" id="Phobius"/>
    </source>
</evidence>
<gene>
    <name evidence="11" type="ORF">E1295_13285</name>
</gene>
<keyword evidence="9" id="KW-1133">Transmembrane helix</keyword>
<dbReference type="InterPro" id="IPR017441">
    <property type="entry name" value="Protein_kinase_ATP_BS"/>
</dbReference>
<proteinExistence type="inferred from homology"/>
<dbReference type="AlphaFoldDB" id="A0A4R5FSL2"/>
<feature type="compositionally biased region" description="Basic and acidic residues" evidence="8">
    <location>
        <begin position="669"/>
        <end position="682"/>
    </location>
</feature>
<evidence type="ECO:0000256" key="6">
    <source>
        <dbReference type="ARBA" id="ARBA00022840"/>
    </source>
</evidence>
<dbReference type="PANTHER" id="PTHR43671:SF13">
    <property type="entry name" value="SERINE_THREONINE-PROTEIN KINASE NEK2"/>
    <property type="match status" value="1"/>
</dbReference>
<feature type="binding site" evidence="7">
    <location>
        <position position="46"/>
    </location>
    <ligand>
        <name>ATP</name>
        <dbReference type="ChEBI" id="CHEBI:30616"/>
    </ligand>
</feature>
<name>A0A4R5FSL2_9ACTN</name>
<feature type="domain" description="Protein kinase" evidence="10">
    <location>
        <begin position="18"/>
        <end position="258"/>
    </location>
</feature>
<feature type="region of interest" description="Disordered" evidence="8">
    <location>
        <begin position="258"/>
        <end position="693"/>
    </location>
</feature>
<feature type="transmembrane region" description="Helical" evidence="9">
    <location>
        <begin position="723"/>
        <end position="743"/>
    </location>
</feature>
<accession>A0A4R5FSL2</accession>
<evidence type="ECO:0000259" key="10">
    <source>
        <dbReference type="PROSITE" id="PS50011"/>
    </source>
</evidence>
<evidence type="ECO:0000256" key="8">
    <source>
        <dbReference type="SAM" id="MobiDB-lite"/>
    </source>
</evidence>
<feature type="compositionally biased region" description="Low complexity" evidence="8">
    <location>
        <begin position="758"/>
        <end position="772"/>
    </location>
</feature>
<feature type="compositionally biased region" description="Low complexity" evidence="8">
    <location>
        <begin position="265"/>
        <end position="311"/>
    </location>
</feature>
<dbReference type="CDD" id="cd14014">
    <property type="entry name" value="STKc_PknB_like"/>
    <property type="match status" value="1"/>
</dbReference>
<dbReference type="InterPro" id="IPR050660">
    <property type="entry name" value="NEK_Ser/Thr_kinase"/>
</dbReference>
<reference evidence="11 12" key="1">
    <citation type="submission" date="2019-03" db="EMBL/GenBank/DDBJ databases">
        <title>Draft genome sequences of novel Actinobacteria.</title>
        <authorList>
            <person name="Sahin N."/>
            <person name="Ay H."/>
            <person name="Saygin H."/>
        </authorList>
    </citation>
    <scope>NUCLEOTIDE SEQUENCE [LARGE SCALE GENOMIC DNA]</scope>
    <source>
        <strain evidence="11 12">6K102</strain>
    </source>
</reference>
<dbReference type="InterPro" id="IPR011009">
    <property type="entry name" value="Kinase-like_dom_sf"/>
</dbReference>
<comment type="caution">
    <text evidence="11">The sequence shown here is derived from an EMBL/GenBank/DDBJ whole genome shotgun (WGS) entry which is preliminary data.</text>
</comment>
<dbReference type="Gene3D" id="1.10.510.10">
    <property type="entry name" value="Transferase(Phosphotransferase) domain 1"/>
    <property type="match status" value="1"/>
</dbReference>
<dbReference type="SUPFAM" id="SSF56112">
    <property type="entry name" value="Protein kinase-like (PK-like)"/>
    <property type="match status" value="1"/>
</dbReference>
<keyword evidence="5 11" id="KW-0418">Kinase</keyword>
<keyword evidence="11" id="KW-0723">Serine/threonine-protein kinase</keyword>
<dbReference type="InterPro" id="IPR008271">
    <property type="entry name" value="Ser/Thr_kinase_AS"/>
</dbReference>
<keyword evidence="9" id="KW-0472">Membrane</keyword>
<feature type="compositionally biased region" description="Low complexity" evidence="8">
    <location>
        <begin position="502"/>
        <end position="522"/>
    </location>
</feature>
<dbReference type="Pfam" id="PF00069">
    <property type="entry name" value="Pkinase"/>
    <property type="match status" value="1"/>
</dbReference>
<evidence type="ECO:0000256" key="5">
    <source>
        <dbReference type="ARBA" id="ARBA00022777"/>
    </source>
</evidence>
<dbReference type="Gene3D" id="3.30.200.20">
    <property type="entry name" value="Phosphorylase Kinase, domain 1"/>
    <property type="match status" value="1"/>
</dbReference>
<dbReference type="Proteomes" id="UP000295136">
    <property type="component" value="Unassembled WGS sequence"/>
</dbReference>
<sequence length="896" mass="91535">MPNVEPLHEGDPAAVGPYRLVGRLGAGGHGVVYLGQARNGTPVAVKALREGIVMGGRLVKDVATARMVQPFCIARVLDASTSGRAYIVSEYVDGPSLEQAGRHTGVDLQRLAVATATALDAIHQAGLIHGDFKPANVLLGPEGPKVVDFGIAAALGSGMKATSTIVGTPAYMAPEQLAGRPVGAPSDVFAWASVIVFATTGVPPFGDDSLPVVINRIVNEEPEIGELPRPLREVVPACLTKDPSARPPIRDVLLHLTAPQRKGRPATQSIPSAQAAASPRGSAPQDAGSSRGSAASQDAASQDAASQDAASPHSGPAPHGGASPQGAPVPVAEGGPQTPAYDAPYQTPVPQPASRPAANDTPDWLWEQTPEPASAEPAPGPGGSTAARQGPGQAYGETSGQAYGEAPGQARPEAAGSPAWQRTDDSAAWQQTADQTLDQDVSTPLGRVVGEPLPRRRTRSPQQGAASGDSGYHQGPGQAAYPSHEAHPGGGPHGPGHEIQDAHPGPAQAGPQAGPQAGHAQGRLAQPAQPVDAQSGLAEAGPGQTGPEQADHGQAGRGQAGRGQAGHGQAGHGQDGSPLQALFDLSQPVESPSAHDARPPFGQDSPPEASAGFGAPPGAQDEGHSRYGGQAPEVPAWSEPPAPFAARQGLDSAPFESQPYASASPHTPEPTHLEPTHPEPTHLESTQSVPAAQSSALVDALVAGGRTAEAAPPPRKRRTAKKVLIASVSGVCVLALGGAIVWLTPTTPTQKATRLAVASNAPTASPSATTTQRQRRSRNAEPQPDESTGTGRATKGRLRLLYVRAGGTRNGDCWAGGEATLQALVERTGGAVRFDYTWYVDGSAVGRAKAGISRNGRRYLAAPRTLTSSGGVHKVTLRITSPLTTQRTVSVTMCPV</sequence>
<keyword evidence="9" id="KW-0812">Transmembrane</keyword>
<keyword evidence="3" id="KW-0808">Transferase</keyword>
<evidence type="ECO:0000256" key="1">
    <source>
        <dbReference type="ARBA" id="ARBA00010886"/>
    </source>
</evidence>
<dbReference type="EC" id="2.7.11.1" evidence="2"/>
<dbReference type="PROSITE" id="PS50011">
    <property type="entry name" value="PROTEIN_KINASE_DOM"/>
    <property type="match status" value="1"/>
</dbReference>
<evidence type="ECO:0000256" key="2">
    <source>
        <dbReference type="ARBA" id="ARBA00012513"/>
    </source>
</evidence>
<organism evidence="11 12">
    <name type="scientific">Nonomuraea mesophila</name>
    <dbReference type="NCBI Taxonomy" id="2530382"/>
    <lineage>
        <taxon>Bacteria</taxon>
        <taxon>Bacillati</taxon>
        <taxon>Actinomycetota</taxon>
        <taxon>Actinomycetes</taxon>
        <taxon>Streptosporangiales</taxon>
        <taxon>Streptosporangiaceae</taxon>
        <taxon>Nonomuraea</taxon>
    </lineage>
</organism>
<evidence type="ECO:0000256" key="7">
    <source>
        <dbReference type="PROSITE-ProRule" id="PRU10141"/>
    </source>
</evidence>
<dbReference type="PANTHER" id="PTHR43671">
    <property type="entry name" value="SERINE/THREONINE-PROTEIN KINASE NEK"/>
    <property type="match status" value="1"/>
</dbReference>
<comment type="similarity">
    <text evidence="1">Belongs to the protein kinase superfamily. NEK Ser/Thr protein kinase family. NIMA subfamily.</text>
</comment>
<dbReference type="GO" id="GO:0004674">
    <property type="term" value="F:protein serine/threonine kinase activity"/>
    <property type="evidence" value="ECO:0007669"/>
    <property type="project" value="UniProtKB-KW"/>
</dbReference>
<evidence type="ECO:0000313" key="12">
    <source>
        <dbReference type="Proteomes" id="UP000295136"/>
    </source>
</evidence>
<feature type="compositionally biased region" description="Polar residues" evidence="8">
    <location>
        <begin position="428"/>
        <end position="442"/>
    </location>
</feature>
<dbReference type="PROSITE" id="PS00107">
    <property type="entry name" value="PROTEIN_KINASE_ATP"/>
    <property type="match status" value="1"/>
</dbReference>
<dbReference type="EMBL" id="SMLD01000027">
    <property type="protein sequence ID" value="TDE55776.1"/>
    <property type="molecule type" value="Genomic_DNA"/>
</dbReference>
<dbReference type="PROSITE" id="PS00108">
    <property type="entry name" value="PROTEIN_KINASE_ST"/>
    <property type="match status" value="1"/>
</dbReference>
<feature type="compositionally biased region" description="Gly residues" evidence="8">
    <location>
        <begin position="555"/>
        <end position="574"/>
    </location>
</feature>
<feature type="region of interest" description="Disordered" evidence="8">
    <location>
        <begin position="756"/>
        <end position="794"/>
    </location>
</feature>
<protein>
    <recommendedName>
        <fullName evidence="2">non-specific serine/threonine protein kinase</fullName>
        <ecNumber evidence="2">2.7.11.1</ecNumber>
    </recommendedName>
</protein>
<keyword evidence="12" id="KW-1185">Reference proteome</keyword>
<keyword evidence="6 7" id="KW-0067">ATP-binding</keyword>
<dbReference type="InterPro" id="IPR000719">
    <property type="entry name" value="Prot_kinase_dom"/>
</dbReference>